<gene>
    <name evidence="2" type="ORF">ACFSW8_06775</name>
</gene>
<organism evidence="2 3">
    <name type="scientific">Rubritalea tangerina</name>
    <dbReference type="NCBI Taxonomy" id="430798"/>
    <lineage>
        <taxon>Bacteria</taxon>
        <taxon>Pseudomonadati</taxon>
        <taxon>Verrucomicrobiota</taxon>
        <taxon>Verrucomicrobiia</taxon>
        <taxon>Verrucomicrobiales</taxon>
        <taxon>Rubritaleaceae</taxon>
        <taxon>Rubritalea</taxon>
    </lineage>
</organism>
<proteinExistence type="predicted"/>
<dbReference type="Pfam" id="PF13385">
    <property type="entry name" value="Laminin_G_3"/>
    <property type="match status" value="1"/>
</dbReference>
<reference evidence="3" key="1">
    <citation type="journal article" date="2019" name="Int. J. Syst. Evol. Microbiol.">
        <title>The Global Catalogue of Microorganisms (GCM) 10K type strain sequencing project: providing services to taxonomists for standard genome sequencing and annotation.</title>
        <authorList>
            <consortium name="The Broad Institute Genomics Platform"/>
            <consortium name="The Broad Institute Genome Sequencing Center for Infectious Disease"/>
            <person name="Wu L."/>
            <person name="Ma J."/>
        </authorList>
    </citation>
    <scope>NUCLEOTIDE SEQUENCE [LARGE SCALE GENOMIC DNA]</scope>
    <source>
        <strain evidence="3">CCUG 57942</strain>
    </source>
</reference>
<keyword evidence="1" id="KW-1133">Transmembrane helix</keyword>
<dbReference type="SUPFAM" id="SSF49899">
    <property type="entry name" value="Concanavalin A-like lectins/glucanases"/>
    <property type="match status" value="1"/>
</dbReference>
<protein>
    <submittedName>
        <fullName evidence="2">LamG-like jellyroll fold domain-containing protein</fullName>
    </submittedName>
</protein>
<dbReference type="Gene3D" id="2.60.120.1440">
    <property type="match status" value="1"/>
</dbReference>
<dbReference type="PANTHER" id="PTHR30273:SF2">
    <property type="entry name" value="PROTEIN FECR"/>
    <property type="match status" value="1"/>
</dbReference>
<evidence type="ECO:0000256" key="1">
    <source>
        <dbReference type="SAM" id="Phobius"/>
    </source>
</evidence>
<name>A0ABW4Z9D6_9BACT</name>
<dbReference type="Gene3D" id="2.60.120.200">
    <property type="match status" value="1"/>
</dbReference>
<sequence>MKRSEIDDSIQDLLDGSIEEATLVALEQELRHNPKAQSRYVELVHMHSALELRASASQQLPNNVVPMDQVIQKQQRRSLKLAALAAAAVLLISFLGLQLIPLTQQTPLAFTTSPGTQFTLTHTDPETPTQELTLEPGSRLELKQGSIELTFASGVQSIIFAPADLTLHDEDTLAMTTGRGWFNVPPAAVGFQVLTKDLDIVDLGTEFGVLAGPHLDDEIHVFTGAVNATSRHSNKLSYTMKAGEARQVTRNGALTSIPVDPSFFPTQLPNSLPHLRWNFDQENPFQVTGSHPEVPSIHTSPHGNPTLVAGRKGGTALQLNGIDQFLETNWKGLSGLRPRTITAWIKLDPQTSYDNDAAIVGWGKRSQYFGKCTMNVSGPKKPRQLRLSLGNRHANTQFQVPTDQWVHLAIASNGTLDDQQRLHIDLYINGFKESHTTQRADREFEGTTIDQKGAVPLLIGSSVHRIQKNRALLKAQIDQITIYDGYLDPYQIEQLARQ</sequence>
<dbReference type="EMBL" id="JBHUJB010000028">
    <property type="protein sequence ID" value="MFD2158595.1"/>
    <property type="molecule type" value="Genomic_DNA"/>
</dbReference>
<dbReference type="InterPro" id="IPR013320">
    <property type="entry name" value="ConA-like_dom_sf"/>
</dbReference>
<keyword evidence="3" id="KW-1185">Reference proteome</keyword>
<keyword evidence="1" id="KW-0472">Membrane</keyword>
<comment type="caution">
    <text evidence="2">The sequence shown here is derived from an EMBL/GenBank/DDBJ whole genome shotgun (WGS) entry which is preliminary data.</text>
</comment>
<dbReference type="Proteomes" id="UP001597389">
    <property type="component" value="Unassembled WGS sequence"/>
</dbReference>
<evidence type="ECO:0000313" key="3">
    <source>
        <dbReference type="Proteomes" id="UP001597389"/>
    </source>
</evidence>
<dbReference type="RefSeq" id="WP_377086751.1">
    <property type="nucleotide sequence ID" value="NZ_JBHSJL010000014.1"/>
</dbReference>
<dbReference type="InterPro" id="IPR012373">
    <property type="entry name" value="Ferrdict_sens_TM"/>
</dbReference>
<feature type="transmembrane region" description="Helical" evidence="1">
    <location>
        <begin position="81"/>
        <end position="100"/>
    </location>
</feature>
<keyword evidence="1" id="KW-0812">Transmembrane</keyword>
<dbReference type="PANTHER" id="PTHR30273">
    <property type="entry name" value="PERIPLASMIC SIGNAL SENSOR AND SIGMA FACTOR ACTIVATOR FECR-RELATED"/>
    <property type="match status" value="1"/>
</dbReference>
<accession>A0ABW4Z9D6</accession>
<evidence type="ECO:0000313" key="2">
    <source>
        <dbReference type="EMBL" id="MFD2158595.1"/>
    </source>
</evidence>